<evidence type="ECO:0000256" key="8">
    <source>
        <dbReference type="ARBA" id="ARBA00023012"/>
    </source>
</evidence>
<comment type="caution">
    <text evidence="14">The sequence shown here is derived from an EMBL/GenBank/DDBJ whole genome shotgun (WGS) entry which is preliminary data.</text>
</comment>
<dbReference type="EMBL" id="BAABIC010000003">
    <property type="protein sequence ID" value="GAA4680852.1"/>
    <property type="molecule type" value="Genomic_DNA"/>
</dbReference>
<organism evidence="14 15">
    <name type="scientific">Pseudonocardia yuanmonensis</name>
    <dbReference type="NCBI Taxonomy" id="1095914"/>
    <lineage>
        <taxon>Bacteria</taxon>
        <taxon>Bacillati</taxon>
        <taxon>Actinomycetota</taxon>
        <taxon>Actinomycetes</taxon>
        <taxon>Pseudonocardiales</taxon>
        <taxon>Pseudonocardiaceae</taxon>
        <taxon>Pseudonocardia</taxon>
    </lineage>
</organism>
<keyword evidence="8" id="KW-0902">Two-component regulatory system</keyword>
<keyword evidence="9" id="KW-0175">Coiled coil</keyword>
<evidence type="ECO:0000259" key="12">
    <source>
        <dbReference type="Pfam" id="PF02518"/>
    </source>
</evidence>
<keyword evidence="11" id="KW-0812">Transmembrane</keyword>
<dbReference type="SUPFAM" id="SSF55874">
    <property type="entry name" value="ATPase domain of HSP90 chaperone/DNA topoisomerase II/histidine kinase"/>
    <property type="match status" value="1"/>
</dbReference>
<feature type="domain" description="Signal transduction histidine kinase subgroup 3 dimerisation and phosphoacceptor" evidence="13">
    <location>
        <begin position="179"/>
        <end position="239"/>
    </location>
</feature>
<evidence type="ECO:0000256" key="5">
    <source>
        <dbReference type="ARBA" id="ARBA00022741"/>
    </source>
</evidence>
<dbReference type="Pfam" id="PF02518">
    <property type="entry name" value="HATPase_c"/>
    <property type="match status" value="1"/>
</dbReference>
<proteinExistence type="predicted"/>
<evidence type="ECO:0000259" key="13">
    <source>
        <dbReference type="Pfam" id="PF07730"/>
    </source>
</evidence>
<evidence type="ECO:0000256" key="10">
    <source>
        <dbReference type="SAM" id="MobiDB-lite"/>
    </source>
</evidence>
<protein>
    <recommendedName>
        <fullName evidence="2">histidine kinase</fullName>
        <ecNumber evidence="2">2.7.13.3</ecNumber>
    </recommendedName>
</protein>
<keyword evidence="7" id="KW-0067">ATP-binding</keyword>
<dbReference type="PANTHER" id="PTHR24421:SF10">
    <property type="entry name" value="NITRATE_NITRITE SENSOR PROTEIN NARQ"/>
    <property type="match status" value="1"/>
</dbReference>
<feature type="transmembrane region" description="Helical" evidence="11">
    <location>
        <begin position="21"/>
        <end position="45"/>
    </location>
</feature>
<evidence type="ECO:0000256" key="4">
    <source>
        <dbReference type="ARBA" id="ARBA00022679"/>
    </source>
</evidence>
<dbReference type="Proteomes" id="UP001500325">
    <property type="component" value="Unassembled WGS sequence"/>
</dbReference>
<gene>
    <name evidence="14" type="ORF">GCM10023215_12910</name>
</gene>
<dbReference type="EC" id="2.7.13.3" evidence="2"/>
<feature type="compositionally biased region" description="Gly residues" evidence="10">
    <location>
        <begin position="414"/>
        <end position="426"/>
    </location>
</feature>
<dbReference type="InterPro" id="IPR011712">
    <property type="entry name" value="Sig_transdc_His_kin_sub3_dim/P"/>
</dbReference>
<dbReference type="CDD" id="cd16917">
    <property type="entry name" value="HATPase_UhpB-NarQ-NarX-like"/>
    <property type="match status" value="1"/>
</dbReference>
<evidence type="ECO:0000256" key="11">
    <source>
        <dbReference type="SAM" id="Phobius"/>
    </source>
</evidence>
<feature type="region of interest" description="Disordered" evidence="10">
    <location>
        <begin position="371"/>
        <end position="426"/>
    </location>
</feature>
<dbReference type="Pfam" id="PF07730">
    <property type="entry name" value="HisKA_3"/>
    <property type="match status" value="1"/>
</dbReference>
<keyword evidence="5" id="KW-0547">Nucleotide-binding</keyword>
<sequence>MPQVAAGFAAAFRRGGPAWRLGAEVLAVGLPAVFVLLGAPGPYPWSVTAGLVGCALLPLRHVRPWLAVVGSLWAIGGGLGWPAQIVALFALGRRTRLGATVPWLVLVVAAAVVPVLAREALSWQSVILTVVFAVLSAGSPLGFGLLTATRERLTASLHELEDAREATLAARESAARAEERSRIGREVHDAVGHHATLIAVGAAALSASTGEERTREAAELLRTHAKEALAEMRSALGLVGPAPAGAAGIGELVDRARETGLDVELVALGTGRTLPVAPDQAVYRVVQEALTNAARHSPGSTVRVEVDWRAADRIRVEIHNGPAPRAVRGTFGGGGAGLAGLGERVAAAGGELVCGPEDGGFRVRAVLPLAPETPPHGQRHVAPAPHTSAGPPRKLQVTQGLPAGTHESRLRGATEGGGAAGPPGRH</sequence>
<evidence type="ECO:0000256" key="6">
    <source>
        <dbReference type="ARBA" id="ARBA00022777"/>
    </source>
</evidence>
<dbReference type="RefSeq" id="WP_345378998.1">
    <property type="nucleotide sequence ID" value="NZ_BAABIC010000003.1"/>
</dbReference>
<keyword evidence="11" id="KW-1133">Transmembrane helix</keyword>
<evidence type="ECO:0000256" key="9">
    <source>
        <dbReference type="SAM" id="Coils"/>
    </source>
</evidence>
<feature type="domain" description="Histidine kinase/HSP90-like ATPase" evidence="12">
    <location>
        <begin position="281"/>
        <end position="370"/>
    </location>
</feature>
<feature type="transmembrane region" description="Helical" evidence="11">
    <location>
        <begin position="123"/>
        <end position="146"/>
    </location>
</feature>
<keyword evidence="11" id="KW-0472">Membrane</keyword>
<evidence type="ECO:0000256" key="2">
    <source>
        <dbReference type="ARBA" id="ARBA00012438"/>
    </source>
</evidence>
<dbReference type="GO" id="GO:0016301">
    <property type="term" value="F:kinase activity"/>
    <property type="evidence" value="ECO:0007669"/>
    <property type="project" value="UniProtKB-KW"/>
</dbReference>
<evidence type="ECO:0000313" key="15">
    <source>
        <dbReference type="Proteomes" id="UP001500325"/>
    </source>
</evidence>
<dbReference type="Gene3D" id="1.20.5.1930">
    <property type="match status" value="1"/>
</dbReference>
<dbReference type="Gene3D" id="3.30.565.10">
    <property type="entry name" value="Histidine kinase-like ATPase, C-terminal domain"/>
    <property type="match status" value="1"/>
</dbReference>
<dbReference type="PANTHER" id="PTHR24421">
    <property type="entry name" value="NITRATE/NITRITE SENSOR PROTEIN NARX-RELATED"/>
    <property type="match status" value="1"/>
</dbReference>
<comment type="catalytic activity">
    <reaction evidence="1">
        <text>ATP + protein L-histidine = ADP + protein N-phospho-L-histidine.</text>
        <dbReference type="EC" id="2.7.13.3"/>
    </reaction>
</comment>
<evidence type="ECO:0000256" key="7">
    <source>
        <dbReference type="ARBA" id="ARBA00022840"/>
    </source>
</evidence>
<keyword evidence="3" id="KW-0597">Phosphoprotein</keyword>
<evidence type="ECO:0000313" key="14">
    <source>
        <dbReference type="EMBL" id="GAA4680852.1"/>
    </source>
</evidence>
<name>A0ABP8W4T4_9PSEU</name>
<evidence type="ECO:0000256" key="3">
    <source>
        <dbReference type="ARBA" id="ARBA00022553"/>
    </source>
</evidence>
<dbReference type="InterPro" id="IPR036890">
    <property type="entry name" value="HATPase_C_sf"/>
</dbReference>
<reference evidence="15" key="1">
    <citation type="journal article" date="2019" name="Int. J. Syst. Evol. Microbiol.">
        <title>The Global Catalogue of Microorganisms (GCM) 10K type strain sequencing project: providing services to taxonomists for standard genome sequencing and annotation.</title>
        <authorList>
            <consortium name="The Broad Institute Genomics Platform"/>
            <consortium name="The Broad Institute Genome Sequencing Center for Infectious Disease"/>
            <person name="Wu L."/>
            <person name="Ma J."/>
        </authorList>
    </citation>
    <scope>NUCLEOTIDE SEQUENCE [LARGE SCALE GENOMIC DNA]</scope>
    <source>
        <strain evidence="15">JCM 18055</strain>
    </source>
</reference>
<accession>A0ABP8W4T4</accession>
<feature type="transmembrane region" description="Helical" evidence="11">
    <location>
        <begin position="97"/>
        <end position="117"/>
    </location>
</feature>
<feature type="transmembrane region" description="Helical" evidence="11">
    <location>
        <begin position="65"/>
        <end position="90"/>
    </location>
</feature>
<keyword evidence="4" id="KW-0808">Transferase</keyword>
<keyword evidence="6 14" id="KW-0418">Kinase</keyword>
<keyword evidence="15" id="KW-1185">Reference proteome</keyword>
<dbReference type="InterPro" id="IPR003594">
    <property type="entry name" value="HATPase_dom"/>
</dbReference>
<evidence type="ECO:0000256" key="1">
    <source>
        <dbReference type="ARBA" id="ARBA00000085"/>
    </source>
</evidence>
<feature type="coiled-coil region" evidence="9">
    <location>
        <begin position="150"/>
        <end position="180"/>
    </location>
</feature>
<dbReference type="InterPro" id="IPR050482">
    <property type="entry name" value="Sensor_HK_TwoCompSys"/>
</dbReference>